<proteinExistence type="predicted"/>
<accession>A0A923MXA1</accession>
<dbReference type="PROSITE" id="PS51257">
    <property type="entry name" value="PROKAR_LIPOPROTEIN"/>
    <property type="match status" value="1"/>
</dbReference>
<dbReference type="AlphaFoldDB" id="A0A923MXA1"/>
<dbReference type="EMBL" id="JACRUL010000002">
    <property type="protein sequence ID" value="MBC5843187.1"/>
    <property type="molecule type" value="Genomic_DNA"/>
</dbReference>
<reference evidence="2 3" key="1">
    <citation type="submission" date="2020-08" db="EMBL/GenBank/DDBJ databases">
        <title>Description of novel Flavobacterium F-392 isolate.</title>
        <authorList>
            <person name="Saticioglu I.B."/>
            <person name="Duman M."/>
            <person name="Altun S."/>
        </authorList>
    </citation>
    <scope>NUCLEOTIDE SEQUENCE [LARGE SCALE GENOMIC DNA]</scope>
    <source>
        <strain evidence="2 3">F-392</strain>
    </source>
</reference>
<protein>
    <recommendedName>
        <fullName evidence="4">Lipoprotein</fullName>
    </recommendedName>
</protein>
<dbReference type="Proteomes" id="UP000641454">
    <property type="component" value="Unassembled WGS sequence"/>
</dbReference>
<evidence type="ECO:0000313" key="2">
    <source>
        <dbReference type="EMBL" id="MBC5843187.1"/>
    </source>
</evidence>
<sequence>MRILKLFPVLFFTAFIIFSCANEEISKAYQNTELANQQNKLEDAPVPLANLNSGILIDGAIIKNTTPPKPNSTINLAVEPGTIEGLLKSGFDLHFTSTESNIAGAYLQFKDVDGNTTSSYFDIPLEHFKANKKVNPKKNLTSKNTFSTQKNNSPEKEYVIDVNFADSFPPGKFCGLICIYDDKGNISEPVTVCVEVEAWGGNAEITGEWDIEDSTFGEQSTLLCANNKEIEVNYEQKISEKVNLTFLENGNFEIINKGEWKTLDDTASANSCSPIYQIDSYLVDAKTTGKWAYNEVAKKLTLVAFSYVDVLNSQENEDYPYGDLIFEGASIEIINGKLIITDTNNDTYTFKRK</sequence>
<comment type="caution">
    <text evidence="2">The sequence shown here is derived from an EMBL/GenBank/DDBJ whole genome shotgun (WGS) entry which is preliminary data.</text>
</comment>
<name>A0A923MXA1_9FLAO</name>
<evidence type="ECO:0000313" key="3">
    <source>
        <dbReference type="Proteomes" id="UP000641454"/>
    </source>
</evidence>
<keyword evidence="3" id="KW-1185">Reference proteome</keyword>
<feature type="chain" id="PRO_5037571851" description="Lipoprotein" evidence="1">
    <location>
        <begin position="22"/>
        <end position="353"/>
    </location>
</feature>
<feature type="signal peptide" evidence="1">
    <location>
        <begin position="1"/>
        <end position="21"/>
    </location>
</feature>
<keyword evidence="1" id="KW-0732">Signal</keyword>
<organism evidence="2 3">
    <name type="scientific">Flavobacterium muglaense</name>
    <dbReference type="NCBI Taxonomy" id="2764716"/>
    <lineage>
        <taxon>Bacteria</taxon>
        <taxon>Pseudomonadati</taxon>
        <taxon>Bacteroidota</taxon>
        <taxon>Flavobacteriia</taxon>
        <taxon>Flavobacteriales</taxon>
        <taxon>Flavobacteriaceae</taxon>
        <taxon>Flavobacterium</taxon>
    </lineage>
</organism>
<dbReference type="RefSeq" id="WP_187016881.1">
    <property type="nucleotide sequence ID" value="NZ_JACRUK010000002.1"/>
</dbReference>
<gene>
    <name evidence="2" type="ORF">H8R25_01875</name>
</gene>
<evidence type="ECO:0008006" key="4">
    <source>
        <dbReference type="Google" id="ProtNLM"/>
    </source>
</evidence>
<evidence type="ECO:0000256" key="1">
    <source>
        <dbReference type="SAM" id="SignalP"/>
    </source>
</evidence>